<evidence type="ECO:0000256" key="2">
    <source>
        <dbReference type="RuleBase" id="RU003452"/>
    </source>
</evidence>
<dbReference type="PRINTS" id="PR01543">
    <property type="entry name" value="ANATRNSFRASE"/>
</dbReference>
<dbReference type="PANTHER" id="PTHR11786">
    <property type="entry name" value="N-HYDROXYARYLAMINE O-ACETYLTRANSFERASE"/>
    <property type="match status" value="1"/>
</dbReference>
<protein>
    <submittedName>
        <fullName evidence="3">N-hydroxyarylamine O-acetyltransferase</fullName>
    </submittedName>
</protein>
<proteinExistence type="inferred from homology"/>
<dbReference type="InterPro" id="IPR001447">
    <property type="entry name" value="Arylamine_N-AcTrfase"/>
</dbReference>
<gene>
    <name evidence="3" type="ORF">LZ24_03472</name>
</gene>
<dbReference type="OrthoDB" id="7181050at2"/>
<organism evidence="3 4">
    <name type="scientific">Desulfobotulus alkaliphilus</name>
    <dbReference type="NCBI Taxonomy" id="622671"/>
    <lineage>
        <taxon>Bacteria</taxon>
        <taxon>Pseudomonadati</taxon>
        <taxon>Thermodesulfobacteriota</taxon>
        <taxon>Desulfobacteria</taxon>
        <taxon>Desulfobacterales</taxon>
        <taxon>Desulfobacteraceae</taxon>
        <taxon>Desulfobotulus</taxon>
    </lineage>
</organism>
<dbReference type="Gene3D" id="3.30.2140.10">
    <property type="entry name" value="Arylamine N-acetyltransferase"/>
    <property type="match status" value="1"/>
</dbReference>
<evidence type="ECO:0000313" key="4">
    <source>
        <dbReference type="Proteomes" id="UP000318307"/>
    </source>
</evidence>
<reference evidence="3 4" key="1">
    <citation type="submission" date="2019-07" db="EMBL/GenBank/DDBJ databases">
        <title>Genome sequencing of 100 strains of the haloalkaliphilic chemolithoautotrophic sulfur-oxidizing bacterium Thioalkalivibrio.</title>
        <authorList>
            <person name="Muyzer G."/>
        </authorList>
    </citation>
    <scope>NUCLEOTIDE SEQUENCE [LARGE SCALE GENOMIC DNA]</scope>
    <source>
        <strain evidence="3 4">ASO4-4</strain>
    </source>
</reference>
<dbReference type="Proteomes" id="UP000318307">
    <property type="component" value="Unassembled WGS sequence"/>
</dbReference>
<name>A0A562QW74_9BACT</name>
<dbReference type="Pfam" id="PF00797">
    <property type="entry name" value="Acetyltransf_2"/>
    <property type="match status" value="1"/>
</dbReference>
<keyword evidence="4" id="KW-1185">Reference proteome</keyword>
<dbReference type="GO" id="GO:0016407">
    <property type="term" value="F:acetyltransferase activity"/>
    <property type="evidence" value="ECO:0007669"/>
    <property type="project" value="InterPro"/>
</dbReference>
<dbReference type="SUPFAM" id="SSF54001">
    <property type="entry name" value="Cysteine proteinases"/>
    <property type="match status" value="1"/>
</dbReference>
<comment type="caution">
    <text evidence="3">The sequence shown here is derived from an EMBL/GenBank/DDBJ whole genome shotgun (WGS) entry which is preliminary data.</text>
</comment>
<dbReference type="Gene3D" id="2.40.128.150">
    <property type="entry name" value="Cysteine proteinases"/>
    <property type="match status" value="1"/>
</dbReference>
<keyword evidence="3" id="KW-0808">Transferase</keyword>
<dbReference type="RefSeq" id="WP_144686890.1">
    <property type="nucleotide sequence ID" value="NZ_VLLC01000081.1"/>
</dbReference>
<comment type="similarity">
    <text evidence="1 2">Belongs to the arylamine N-acetyltransferase family.</text>
</comment>
<accession>A0A562QW74</accession>
<dbReference type="EMBL" id="VLLC01000081">
    <property type="protein sequence ID" value="TWI61017.1"/>
    <property type="molecule type" value="Genomic_DNA"/>
</dbReference>
<dbReference type="AlphaFoldDB" id="A0A562QW74"/>
<dbReference type="InterPro" id="IPR038765">
    <property type="entry name" value="Papain-like_cys_pep_sf"/>
</dbReference>
<evidence type="ECO:0000256" key="1">
    <source>
        <dbReference type="ARBA" id="ARBA00006547"/>
    </source>
</evidence>
<evidence type="ECO:0000313" key="3">
    <source>
        <dbReference type="EMBL" id="TWI61017.1"/>
    </source>
</evidence>
<sequence>MDTTAYLERINFKGSLLPTAETLRRLHIAHLLTVPFENLSIHWGEPIILDDEALFEKVVMRKRGGFCYELNGLFASLLRALGFDVVMLAGCVINDRGKFGPEFDHMALMVTLKEQWIADVGFGDSFREPLRLVNRWEQKQGKYAYCIEEDSSGRLILTRRNENGEWKSLYRFSCKPYQYSDYKKMCHYHQTSSESHFTQQRICSLATEKGRITLSGTQLIITQGCERQVQELVNEEEYAEVLRVHFGIEPH</sequence>
<dbReference type="PANTHER" id="PTHR11786:SF0">
    <property type="entry name" value="ARYLAMINE N-ACETYLTRANSFERASE 4-RELATED"/>
    <property type="match status" value="1"/>
</dbReference>